<dbReference type="PANTHER" id="PTHR10039">
    <property type="entry name" value="AMELOGENIN"/>
    <property type="match status" value="1"/>
</dbReference>
<keyword evidence="4" id="KW-1185">Reference proteome</keyword>
<comment type="caution">
    <text evidence="3">The sequence shown here is derived from an EMBL/GenBank/DDBJ whole genome shotgun (WGS) entry which is preliminary data.</text>
</comment>
<dbReference type="Pfam" id="PF24883">
    <property type="entry name" value="NPHP3_N"/>
    <property type="match status" value="1"/>
</dbReference>
<protein>
    <submittedName>
        <fullName evidence="3">Ankyrin repeat protein</fullName>
    </submittedName>
</protein>
<dbReference type="InterPro" id="IPR056884">
    <property type="entry name" value="NPHP3-like_N"/>
</dbReference>
<dbReference type="SUPFAM" id="SSF52540">
    <property type="entry name" value="P-loop containing nucleoside triphosphate hydrolases"/>
    <property type="match status" value="1"/>
</dbReference>
<proteinExistence type="predicted"/>
<evidence type="ECO:0000256" key="1">
    <source>
        <dbReference type="ARBA" id="ARBA00022737"/>
    </source>
</evidence>
<dbReference type="Gene3D" id="3.40.50.300">
    <property type="entry name" value="P-loop containing nucleotide triphosphate hydrolases"/>
    <property type="match status" value="1"/>
</dbReference>
<dbReference type="AlphaFoldDB" id="A0A8H6J7K3"/>
<feature type="domain" description="Nephrocystin 3-like N-terminal" evidence="2">
    <location>
        <begin position="196"/>
        <end position="285"/>
    </location>
</feature>
<keyword evidence="1" id="KW-0677">Repeat</keyword>
<dbReference type="InterPro" id="IPR027417">
    <property type="entry name" value="P-loop_NTPase"/>
</dbReference>
<accession>A0A8H6J7K3</accession>
<evidence type="ECO:0000313" key="4">
    <source>
        <dbReference type="Proteomes" id="UP000652219"/>
    </source>
</evidence>
<sequence length="398" mass="44581">MDPPGIIGIIGIIGVVDQILAASVKLGLDWKEAPEDTKSFMGELEGLSKVLSETLNNVIKNPDFAAAFQGRHSSVLSSDSALLSTCQKELDDLLGRIRKGGYGRRLGWDRMKAAFLSERTQTAVENLQRRCIMLNSMVAIDNIALSANTNLDVRSTRRELAEDRVSDQKRKILDWISSSANFEAQQADNIDRRQPGTGQWLLDSQQFRDWITKDKQTLFCPGMPGAGKTMVASIIIERLQQQYRDDKSIGLAYAFYNFRRQHEQSPRDILASLLSQLPLSTVEIKTMIQQISSLFAKVYVVVDALDECQPNGGYRHDLLAAILNLHNTCNVNFLATSRHIPEIEIYFEGCSIIEIQATDSDVREYLDGHMSRLPSFVQKSSPLREEIKTSIVQAVKGM</sequence>
<evidence type="ECO:0000313" key="3">
    <source>
        <dbReference type="EMBL" id="KAF6807480.1"/>
    </source>
</evidence>
<dbReference type="PANTHER" id="PTHR10039:SF15">
    <property type="entry name" value="NACHT DOMAIN-CONTAINING PROTEIN"/>
    <property type="match status" value="1"/>
</dbReference>
<name>A0A8H6J7K3_9PEZI</name>
<dbReference type="EMBL" id="WIGN01000136">
    <property type="protein sequence ID" value="KAF6807480.1"/>
    <property type="molecule type" value="Genomic_DNA"/>
</dbReference>
<gene>
    <name evidence="3" type="ORF">CSOJ01_08133</name>
</gene>
<reference evidence="3 4" key="1">
    <citation type="journal article" date="2020" name="Phytopathology">
        <title>Genome Sequence Resources of Colletotrichum truncatum, C. plurivorum, C. musicola, and C. sojae: Four Species Pathogenic to Soybean (Glycine max).</title>
        <authorList>
            <person name="Rogerio F."/>
            <person name="Boufleur T.R."/>
            <person name="Ciampi-Guillardi M."/>
            <person name="Sukno S.A."/>
            <person name="Thon M.R."/>
            <person name="Massola Junior N.S."/>
            <person name="Baroncelli R."/>
        </authorList>
    </citation>
    <scope>NUCLEOTIDE SEQUENCE [LARGE SCALE GENOMIC DNA]</scope>
    <source>
        <strain evidence="3 4">LFN0009</strain>
    </source>
</reference>
<dbReference type="Proteomes" id="UP000652219">
    <property type="component" value="Unassembled WGS sequence"/>
</dbReference>
<organism evidence="3 4">
    <name type="scientific">Colletotrichum sojae</name>
    <dbReference type="NCBI Taxonomy" id="2175907"/>
    <lineage>
        <taxon>Eukaryota</taxon>
        <taxon>Fungi</taxon>
        <taxon>Dikarya</taxon>
        <taxon>Ascomycota</taxon>
        <taxon>Pezizomycotina</taxon>
        <taxon>Sordariomycetes</taxon>
        <taxon>Hypocreomycetidae</taxon>
        <taxon>Glomerellales</taxon>
        <taxon>Glomerellaceae</taxon>
        <taxon>Colletotrichum</taxon>
        <taxon>Colletotrichum orchidearum species complex</taxon>
    </lineage>
</organism>
<evidence type="ECO:0000259" key="2">
    <source>
        <dbReference type="Pfam" id="PF24883"/>
    </source>
</evidence>